<organism evidence="2 3">
    <name type="scientific">Amycolatopsis saalfeldensis</name>
    <dbReference type="NCBI Taxonomy" id="394193"/>
    <lineage>
        <taxon>Bacteria</taxon>
        <taxon>Bacillati</taxon>
        <taxon>Actinomycetota</taxon>
        <taxon>Actinomycetes</taxon>
        <taxon>Pseudonocardiales</taxon>
        <taxon>Pseudonocardiaceae</taxon>
        <taxon>Amycolatopsis</taxon>
    </lineage>
</organism>
<proteinExistence type="predicted"/>
<reference evidence="2 3" key="1">
    <citation type="submission" date="2016-10" db="EMBL/GenBank/DDBJ databases">
        <authorList>
            <person name="de Groot N.N."/>
        </authorList>
    </citation>
    <scope>NUCLEOTIDE SEQUENCE [LARGE SCALE GENOMIC DNA]</scope>
    <source>
        <strain evidence="2 3">DSM 44993</strain>
    </source>
</reference>
<dbReference type="Pfam" id="PF12079">
    <property type="entry name" value="DUF3558"/>
    <property type="match status" value="1"/>
</dbReference>
<dbReference type="EMBL" id="FOEF01000011">
    <property type="protein sequence ID" value="SEP47276.1"/>
    <property type="molecule type" value="Genomic_DNA"/>
</dbReference>
<evidence type="ECO:0000313" key="2">
    <source>
        <dbReference type="EMBL" id="SEP47276.1"/>
    </source>
</evidence>
<dbReference type="STRING" id="394193.SAMN04489732_11180"/>
<accession>A0A1H8Y5B7</accession>
<protein>
    <recommendedName>
        <fullName evidence="4">DUF3558 domain-containing protein</fullName>
    </recommendedName>
</protein>
<dbReference type="OrthoDB" id="3635424at2"/>
<feature type="chain" id="PRO_5038567721" description="DUF3558 domain-containing protein" evidence="1">
    <location>
        <begin position="22"/>
        <end position="205"/>
    </location>
</feature>
<evidence type="ECO:0008006" key="4">
    <source>
        <dbReference type="Google" id="ProtNLM"/>
    </source>
</evidence>
<evidence type="ECO:0000256" key="1">
    <source>
        <dbReference type="SAM" id="SignalP"/>
    </source>
</evidence>
<dbReference type="Proteomes" id="UP000198582">
    <property type="component" value="Unassembled WGS sequence"/>
</dbReference>
<keyword evidence="3" id="KW-1185">Reference proteome</keyword>
<dbReference type="RefSeq" id="WP_091620065.1">
    <property type="nucleotide sequence ID" value="NZ_FOEF01000011.1"/>
</dbReference>
<dbReference type="PROSITE" id="PS51257">
    <property type="entry name" value="PROKAR_LIPOPROTEIN"/>
    <property type="match status" value="1"/>
</dbReference>
<dbReference type="AlphaFoldDB" id="A0A1H8Y5B7"/>
<dbReference type="InterPro" id="IPR024520">
    <property type="entry name" value="DUF3558"/>
</dbReference>
<sequence length="205" mass="21540">MTSTKYAALLCAAIITTAALTACGPKQPTPTLTQPPTPVQPGAAIPFTPVKQPLDLTSFEKAPCQILTKEQVAAVVADPPSDVRPTLGDNSAAVGCNWISRSGPLVIISEPLAGPVNLAELAASRPTSTHNLEPWSEVSLDGYPTVVYHQGSGPDDCDVAVGVSDTKMLHVSYGGDGTPSRYWDKNRCGGVLKTADFVLNNLRHH</sequence>
<evidence type="ECO:0000313" key="3">
    <source>
        <dbReference type="Proteomes" id="UP000198582"/>
    </source>
</evidence>
<feature type="signal peptide" evidence="1">
    <location>
        <begin position="1"/>
        <end position="21"/>
    </location>
</feature>
<gene>
    <name evidence="2" type="ORF">SAMN04489732_11180</name>
</gene>
<keyword evidence="1" id="KW-0732">Signal</keyword>
<name>A0A1H8Y5B7_9PSEU</name>